<feature type="region of interest" description="Disordered" evidence="1">
    <location>
        <begin position="170"/>
        <end position="191"/>
    </location>
</feature>
<sequence length="191" mass="20707">MSPQTTLLGLYMAQSSSHMITPPTHNLNQPPPVTTTWLYPQPTVTVTQTATTQSVSPAISQNSTIPSNPVSFPPITTAEQLATPLPTVVSTSAETLVATTRASQHVVPVSQDFSTILADLHPSQPLRFAVGSSANPAPNTARVRKFKPQRPDCLNAAEFRRMLKRTRNLAKSLEEETVEEAGDAQRTRLEP</sequence>
<name>A0A803QFQ8_CANSA</name>
<reference evidence="2" key="1">
    <citation type="submission" date="2018-11" db="EMBL/GenBank/DDBJ databases">
        <authorList>
            <person name="Grassa J C."/>
        </authorList>
    </citation>
    <scope>NUCLEOTIDE SEQUENCE [LARGE SCALE GENOMIC DNA]</scope>
</reference>
<dbReference type="Proteomes" id="UP000596661">
    <property type="component" value="Chromosome 9"/>
</dbReference>
<evidence type="ECO:0000313" key="3">
    <source>
        <dbReference type="Proteomes" id="UP000596661"/>
    </source>
</evidence>
<dbReference type="AlphaFoldDB" id="A0A803QFQ8"/>
<evidence type="ECO:0000256" key="1">
    <source>
        <dbReference type="SAM" id="MobiDB-lite"/>
    </source>
</evidence>
<dbReference type="Gramene" id="evm.model.09.309">
    <property type="protein sequence ID" value="cds.evm.model.09.309"/>
    <property type="gene ID" value="evm.TU.09.309"/>
</dbReference>
<proteinExistence type="predicted"/>
<reference evidence="2" key="2">
    <citation type="submission" date="2021-03" db="UniProtKB">
        <authorList>
            <consortium name="EnsemblPlants"/>
        </authorList>
    </citation>
    <scope>IDENTIFICATION</scope>
</reference>
<accession>A0A803QFQ8</accession>
<keyword evidence="3" id="KW-1185">Reference proteome</keyword>
<dbReference type="EnsemblPlants" id="evm.model.09.309">
    <property type="protein sequence ID" value="cds.evm.model.09.309"/>
    <property type="gene ID" value="evm.TU.09.309"/>
</dbReference>
<protein>
    <submittedName>
        <fullName evidence="2">Uncharacterized protein</fullName>
    </submittedName>
</protein>
<dbReference type="EMBL" id="UZAU01000722">
    <property type="status" value="NOT_ANNOTATED_CDS"/>
    <property type="molecule type" value="Genomic_DNA"/>
</dbReference>
<organism evidence="2 3">
    <name type="scientific">Cannabis sativa</name>
    <name type="common">Hemp</name>
    <name type="synonym">Marijuana</name>
    <dbReference type="NCBI Taxonomy" id="3483"/>
    <lineage>
        <taxon>Eukaryota</taxon>
        <taxon>Viridiplantae</taxon>
        <taxon>Streptophyta</taxon>
        <taxon>Embryophyta</taxon>
        <taxon>Tracheophyta</taxon>
        <taxon>Spermatophyta</taxon>
        <taxon>Magnoliopsida</taxon>
        <taxon>eudicotyledons</taxon>
        <taxon>Gunneridae</taxon>
        <taxon>Pentapetalae</taxon>
        <taxon>rosids</taxon>
        <taxon>fabids</taxon>
        <taxon>Rosales</taxon>
        <taxon>Cannabaceae</taxon>
        <taxon>Cannabis</taxon>
    </lineage>
</organism>
<evidence type="ECO:0000313" key="2">
    <source>
        <dbReference type="EnsemblPlants" id="cds.evm.model.09.309"/>
    </source>
</evidence>